<organism evidence="7 8">
    <name type="scientific">Myroides indicus</name>
    <dbReference type="NCBI Taxonomy" id="1323422"/>
    <lineage>
        <taxon>Bacteria</taxon>
        <taxon>Pseudomonadati</taxon>
        <taxon>Bacteroidota</taxon>
        <taxon>Flavobacteriia</taxon>
        <taxon>Flavobacteriales</taxon>
        <taxon>Flavobacteriaceae</taxon>
        <taxon>Myroides</taxon>
    </lineage>
</organism>
<dbReference type="InterPro" id="IPR015421">
    <property type="entry name" value="PyrdxlP-dep_Trfase_major"/>
</dbReference>
<dbReference type="GO" id="GO:0006545">
    <property type="term" value="P:glycine biosynthetic process"/>
    <property type="evidence" value="ECO:0007669"/>
    <property type="project" value="TreeGrafter"/>
</dbReference>
<evidence type="ECO:0000259" key="6">
    <source>
        <dbReference type="Pfam" id="PF01212"/>
    </source>
</evidence>
<evidence type="ECO:0000256" key="4">
    <source>
        <dbReference type="ARBA" id="ARBA00023239"/>
    </source>
</evidence>
<dbReference type="GO" id="GO:0006567">
    <property type="term" value="P:L-threonine catabolic process"/>
    <property type="evidence" value="ECO:0007669"/>
    <property type="project" value="TreeGrafter"/>
</dbReference>
<accession>A0A4R7F352</accession>
<reference evidence="7 8" key="1">
    <citation type="submission" date="2019-03" db="EMBL/GenBank/DDBJ databases">
        <title>Genomic Encyclopedia of Archaeal and Bacterial Type Strains, Phase II (KMG-II): from individual species to whole genera.</title>
        <authorList>
            <person name="Goeker M."/>
        </authorList>
    </citation>
    <scope>NUCLEOTIDE SEQUENCE [LARGE SCALE GENOMIC DNA]</scope>
    <source>
        <strain evidence="7 8">DSM 28213</strain>
    </source>
</reference>
<gene>
    <name evidence="7" type="ORF">C8P70_10483</name>
</gene>
<comment type="similarity">
    <text evidence="2">Belongs to the threonine aldolase family.</text>
</comment>
<dbReference type="FunFam" id="3.40.640.10:FF:000030">
    <property type="entry name" value="Low-specificity L-threonine aldolase"/>
    <property type="match status" value="1"/>
</dbReference>
<dbReference type="PIRSF" id="PIRSF017617">
    <property type="entry name" value="Thr_aldolase"/>
    <property type="match status" value="1"/>
</dbReference>
<dbReference type="NCBIfam" id="NF041359">
    <property type="entry name" value="GntG_guanitoxin"/>
    <property type="match status" value="1"/>
</dbReference>
<dbReference type="RefSeq" id="WP_133711815.1">
    <property type="nucleotide sequence ID" value="NZ_SOAG01000004.1"/>
</dbReference>
<evidence type="ECO:0000256" key="3">
    <source>
        <dbReference type="ARBA" id="ARBA00022898"/>
    </source>
</evidence>
<evidence type="ECO:0000256" key="5">
    <source>
        <dbReference type="PIRSR" id="PIRSR017617-1"/>
    </source>
</evidence>
<name>A0A4R7F352_9FLAO</name>
<protein>
    <submittedName>
        <fullName evidence="7">L-threonine aldolase</fullName>
    </submittedName>
</protein>
<evidence type="ECO:0000256" key="1">
    <source>
        <dbReference type="ARBA" id="ARBA00001933"/>
    </source>
</evidence>
<dbReference type="PANTHER" id="PTHR48097:SF9">
    <property type="entry name" value="L-THREONINE ALDOLASE"/>
    <property type="match status" value="1"/>
</dbReference>
<dbReference type="InterPro" id="IPR001597">
    <property type="entry name" value="ArAA_b-elim_lyase/Thr_aldolase"/>
</dbReference>
<dbReference type="CDD" id="cd06502">
    <property type="entry name" value="TA_like"/>
    <property type="match status" value="1"/>
</dbReference>
<keyword evidence="4" id="KW-0456">Lyase</keyword>
<evidence type="ECO:0000256" key="2">
    <source>
        <dbReference type="ARBA" id="ARBA00006966"/>
    </source>
</evidence>
<dbReference type="InterPro" id="IPR015422">
    <property type="entry name" value="PyrdxlP-dep_Trfase_small"/>
</dbReference>
<dbReference type="Proteomes" id="UP000295215">
    <property type="component" value="Unassembled WGS sequence"/>
</dbReference>
<comment type="caution">
    <text evidence="7">The sequence shown here is derived from an EMBL/GenBank/DDBJ whole genome shotgun (WGS) entry which is preliminary data.</text>
</comment>
<dbReference type="Gene3D" id="3.90.1150.10">
    <property type="entry name" value="Aspartate Aminotransferase, domain 1"/>
    <property type="match status" value="1"/>
</dbReference>
<comment type="cofactor">
    <cofactor evidence="1">
        <name>pyridoxal 5'-phosphate</name>
        <dbReference type="ChEBI" id="CHEBI:597326"/>
    </cofactor>
</comment>
<keyword evidence="3" id="KW-0663">Pyridoxal phosphate</keyword>
<evidence type="ECO:0000313" key="7">
    <source>
        <dbReference type="EMBL" id="TDS64366.1"/>
    </source>
</evidence>
<keyword evidence="8" id="KW-1185">Reference proteome</keyword>
<proteinExistence type="inferred from homology"/>
<dbReference type="InterPro" id="IPR023603">
    <property type="entry name" value="Low_specificity_L-TA-like"/>
</dbReference>
<evidence type="ECO:0000313" key="8">
    <source>
        <dbReference type="Proteomes" id="UP000295215"/>
    </source>
</evidence>
<dbReference type="EMBL" id="SOAG01000004">
    <property type="protein sequence ID" value="TDS64366.1"/>
    <property type="molecule type" value="Genomic_DNA"/>
</dbReference>
<sequence>MEINLISDTVTKPTPEMLSYMVKARVGDDVYKQDGSTNELEIAVAELFGMEAALFFPSGTMANQVAIKLHTQPGDQLICERTSHVYLFEAGGAAFHSGVSCALIEGNRGRITAEQIEEYCTDASNIHTPQTSLVCIENTTNMGGGACYELKELEKIREVCTEKNINLHLDGARLWNALVAKSQHPAQFGKIFDTISVCFSKGLGAPVGSVLLGSKANIQKALRYRKLMGGGMRQTGYLSAAALYALKNNVSRLQRDHYRAKQIEMMLKKKSWIKEILPVQTNIIIFNCQESGQDILLISKLRQKNILISEMGKGWLRIVTHLDYREVMHEYVMETLSKLEL</sequence>
<dbReference type="OrthoDB" id="9774495at2"/>
<dbReference type="SUPFAM" id="SSF53383">
    <property type="entry name" value="PLP-dependent transferases"/>
    <property type="match status" value="1"/>
</dbReference>
<dbReference type="PANTHER" id="PTHR48097">
    <property type="entry name" value="L-THREONINE ALDOLASE-RELATED"/>
    <property type="match status" value="1"/>
</dbReference>
<feature type="domain" description="Aromatic amino acid beta-eliminating lyase/threonine aldolase" evidence="6">
    <location>
        <begin position="4"/>
        <end position="286"/>
    </location>
</feature>
<feature type="modified residue" description="N6-(pyridoxal phosphate)lysine" evidence="5">
    <location>
        <position position="201"/>
    </location>
</feature>
<dbReference type="GO" id="GO:0005829">
    <property type="term" value="C:cytosol"/>
    <property type="evidence" value="ECO:0007669"/>
    <property type="project" value="TreeGrafter"/>
</dbReference>
<dbReference type="AlphaFoldDB" id="A0A4R7F352"/>
<dbReference type="InterPro" id="IPR015424">
    <property type="entry name" value="PyrdxlP-dep_Trfase"/>
</dbReference>
<dbReference type="Pfam" id="PF01212">
    <property type="entry name" value="Beta_elim_lyase"/>
    <property type="match status" value="1"/>
</dbReference>
<dbReference type="Gene3D" id="3.40.640.10">
    <property type="entry name" value="Type I PLP-dependent aspartate aminotransferase-like (Major domain)"/>
    <property type="match status" value="1"/>
</dbReference>
<dbReference type="GO" id="GO:0008732">
    <property type="term" value="F:L-allo-threonine aldolase activity"/>
    <property type="evidence" value="ECO:0007669"/>
    <property type="project" value="TreeGrafter"/>
</dbReference>